<feature type="domain" description="SHSP" evidence="3">
    <location>
        <begin position="32"/>
        <end position="146"/>
    </location>
</feature>
<reference evidence="4" key="1">
    <citation type="journal article" date="2020" name="mSystems">
        <title>Genome- and Community-Level Interaction Insights into Carbon Utilization and Element Cycling Functions of Hydrothermarchaeota in Hydrothermal Sediment.</title>
        <authorList>
            <person name="Zhou Z."/>
            <person name="Liu Y."/>
            <person name="Xu W."/>
            <person name="Pan J."/>
            <person name="Luo Z.H."/>
            <person name="Li M."/>
        </authorList>
    </citation>
    <scope>NUCLEOTIDE SEQUENCE [LARGE SCALE GENOMIC DNA]</scope>
    <source>
        <strain evidence="4">SpSt-767</strain>
    </source>
</reference>
<evidence type="ECO:0000313" key="4">
    <source>
        <dbReference type="EMBL" id="HHS28804.1"/>
    </source>
</evidence>
<dbReference type="Pfam" id="PF00011">
    <property type="entry name" value="HSP20"/>
    <property type="match status" value="1"/>
</dbReference>
<dbReference type="CDD" id="cd06464">
    <property type="entry name" value="ACD_sHsps-like"/>
    <property type="match status" value="1"/>
</dbReference>
<dbReference type="SUPFAM" id="SSF49764">
    <property type="entry name" value="HSP20-like chaperones"/>
    <property type="match status" value="1"/>
</dbReference>
<evidence type="ECO:0000259" key="3">
    <source>
        <dbReference type="PROSITE" id="PS01031"/>
    </source>
</evidence>
<dbReference type="PROSITE" id="PS01031">
    <property type="entry name" value="SHSP"/>
    <property type="match status" value="1"/>
</dbReference>
<gene>
    <name evidence="4" type="ORF">ENV52_03770</name>
</gene>
<comment type="similarity">
    <text evidence="1 2">Belongs to the small heat shock protein (HSP20) family.</text>
</comment>
<comment type="caution">
    <text evidence="4">The sequence shown here is derived from an EMBL/GenBank/DDBJ whole genome shotgun (WGS) entry which is preliminary data.</text>
</comment>
<dbReference type="EMBL" id="DTGR01000056">
    <property type="protein sequence ID" value="HHS28804.1"/>
    <property type="molecule type" value="Genomic_DNA"/>
</dbReference>
<protein>
    <submittedName>
        <fullName evidence="4">Hsp20/alpha crystallin family protein</fullName>
    </submittedName>
</protein>
<dbReference type="InterPro" id="IPR002068">
    <property type="entry name" value="A-crystallin/Hsp20_dom"/>
</dbReference>
<sequence>MHRLIKIRIVRDLEHLEERMRSWRDRLFFLRETEIPFRPAADLYETSEGVVLRLEIPGADKEDLGIDLAGQELVVHGRRRPAPPADTSRVLHYEITYGSFERSFHIPMAVDPDGVTAHYEHGILEVRLPRRQPQVRHIPVREIRENCE</sequence>
<dbReference type="AlphaFoldDB" id="A0A7V6A246"/>
<organism evidence="4">
    <name type="scientific">Desulfobacca acetoxidans</name>
    <dbReference type="NCBI Taxonomy" id="60893"/>
    <lineage>
        <taxon>Bacteria</taxon>
        <taxon>Pseudomonadati</taxon>
        <taxon>Thermodesulfobacteriota</taxon>
        <taxon>Desulfobaccia</taxon>
        <taxon>Desulfobaccales</taxon>
        <taxon>Desulfobaccaceae</taxon>
        <taxon>Desulfobacca</taxon>
    </lineage>
</organism>
<proteinExistence type="inferred from homology"/>
<evidence type="ECO:0000256" key="1">
    <source>
        <dbReference type="PROSITE-ProRule" id="PRU00285"/>
    </source>
</evidence>
<name>A0A7V6A246_9BACT</name>
<evidence type="ECO:0000256" key="2">
    <source>
        <dbReference type="RuleBase" id="RU003616"/>
    </source>
</evidence>
<accession>A0A7V6A246</accession>
<dbReference type="Gene3D" id="2.60.40.790">
    <property type="match status" value="1"/>
</dbReference>
<dbReference type="PANTHER" id="PTHR11527">
    <property type="entry name" value="HEAT-SHOCK PROTEIN 20 FAMILY MEMBER"/>
    <property type="match status" value="1"/>
</dbReference>
<dbReference type="InterPro" id="IPR031107">
    <property type="entry name" value="Small_HSP"/>
</dbReference>
<dbReference type="InterPro" id="IPR008978">
    <property type="entry name" value="HSP20-like_chaperone"/>
</dbReference>